<proteinExistence type="predicted"/>
<comment type="caution">
    <text evidence="2">The sequence shown here is derived from an EMBL/GenBank/DDBJ whole genome shotgun (WGS) entry which is preliminary data.</text>
</comment>
<evidence type="ECO:0000313" key="3">
    <source>
        <dbReference type="Proteomes" id="UP000799444"/>
    </source>
</evidence>
<organism evidence="2 3">
    <name type="scientific">Polyplosphaeria fusca</name>
    <dbReference type="NCBI Taxonomy" id="682080"/>
    <lineage>
        <taxon>Eukaryota</taxon>
        <taxon>Fungi</taxon>
        <taxon>Dikarya</taxon>
        <taxon>Ascomycota</taxon>
        <taxon>Pezizomycotina</taxon>
        <taxon>Dothideomycetes</taxon>
        <taxon>Pleosporomycetidae</taxon>
        <taxon>Pleosporales</taxon>
        <taxon>Tetraplosphaeriaceae</taxon>
        <taxon>Polyplosphaeria</taxon>
    </lineage>
</organism>
<dbReference type="Pfam" id="PF24809">
    <property type="entry name" value="DUF7708"/>
    <property type="match status" value="1"/>
</dbReference>
<keyword evidence="3" id="KW-1185">Reference proteome</keyword>
<evidence type="ECO:0000313" key="2">
    <source>
        <dbReference type="EMBL" id="KAF2738893.1"/>
    </source>
</evidence>
<name>A0A9P4R8S0_9PLEO</name>
<accession>A0A9P4R8S0</accession>
<dbReference type="Proteomes" id="UP000799444">
    <property type="component" value="Unassembled WGS sequence"/>
</dbReference>
<dbReference type="AlphaFoldDB" id="A0A9P4R8S0"/>
<protein>
    <recommendedName>
        <fullName evidence="1">DUF7708 domain-containing protein</fullName>
    </recommendedName>
</protein>
<gene>
    <name evidence="2" type="ORF">EJ04DRAFT_509076</name>
</gene>
<dbReference type="OrthoDB" id="61900at2759"/>
<dbReference type="EMBL" id="ML996106">
    <property type="protein sequence ID" value="KAF2738893.1"/>
    <property type="molecule type" value="Genomic_DNA"/>
</dbReference>
<sequence length="510" mass="57643">MQHQDIAQEAYATACAFITTEFQGSNDTKTLLQPGHSINDVFALLERAKAQYDEKSGRKTLKWLSKVASRIGYYGQVMDVLAQHHPEYVALAWGAVKFILMGILNHERLVTEFSRAIAEIGGALREVSVAAELFQTDDMQIVVSQLYAQILTFILHSIKWYKRSRIGRVFSSVFSPYELEYEETIQQIKLCARNVKTLGDSKNWAEVRDMNISIELLRRDVTQLQETVDSNLKIATCNKTLSERIHIDIQDLKADTRDIQLSHILDSLSPGFCPYDGLTKLKSIVKRSRSLRLPSGIPMNVLRSLNNWFSREGSSLFVLRVEPRAEGKAREISTDIISLLQKKGVKVIWRLSSIRPGADVDEPPSLVQVLQVLIYQALLLVPKLHSYLNISTFRSAHTEAEWTSLFRTALSHVEKCYIVIDTQDVFQAAKGNQEWMSSFLGIFRDLACETTSRDHVLKFLVLCYGGGTETKSGTECGAVLKKPAVVPMRCKKMVHHKRGLQGWKGVQPKL</sequence>
<feature type="domain" description="DUF7708" evidence="1">
    <location>
        <begin position="62"/>
        <end position="206"/>
    </location>
</feature>
<evidence type="ECO:0000259" key="1">
    <source>
        <dbReference type="Pfam" id="PF24809"/>
    </source>
</evidence>
<dbReference type="InterPro" id="IPR056125">
    <property type="entry name" value="DUF7708"/>
</dbReference>
<reference evidence="2" key="1">
    <citation type="journal article" date="2020" name="Stud. Mycol.">
        <title>101 Dothideomycetes genomes: a test case for predicting lifestyles and emergence of pathogens.</title>
        <authorList>
            <person name="Haridas S."/>
            <person name="Albert R."/>
            <person name="Binder M."/>
            <person name="Bloem J."/>
            <person name="Labutti K."/>
            <person name="Salamov A."/>
            <person name="Andreopoulos B."/>
            <person name="Baker S."/>
            <person name="Barry K."/>
            <person name="Bills G."/>
            <person name="Bluhm B."/>
            <person name="Cannon C."/>
            <person name="Castanera R."/>
            <person name="Culley D."/>
            <person name="Daum C."/>
            <person name="Ezra D."/>
            <person name="Gonzalez J."/>
            <person name="Henrissat B."/>
            <person name="Kuo A."/>
            <person name="Liang C."/>
            <person name="Lipzen A."/>
            <person name="Lutzoni F."/>
            <person name="Magnuson J."/>
            <person name="Mondo S."/>
            <person name="Nolan M."/>
            <person name="Ohm R."/>
            <person name="Pangilinan J."/>
            <person name="Park H.-J."/>
            <person name="Ramirez L."/>
            <person name="Alfaro M."/>
            <person name="Sun H."/>
            <person name="Tritt A."/>
            <person name="Yoshinaga Y."/>
            <person name="Zwiers L.-H."/>
            <person name="Turgeon B."/>
            <person name="Goodwin S."/>
            <person name="Spatafora J."/>
            <person name="Crous P."/>
            <person name="Grigoriev I."/>
        </authorList>
    </citation>
    <scope>NUCLEOTIDE SEQUENCE</scope>
    <source>
        <strain evidence="2">CBS 125425</strain>
    </source>
</reference>